<dbReference type="InterPro" id="IPR006569">
    <property type="entry name" value="CID_dom"/>
</dbReference>
<dbReference type="EMBL" id="KB095858">
    <property type="protein sequence ID" value="ESO10883.1"/>
    <property type="molecule type" value="Genomic_DNA"/>
</dbReference>
<dbReference type="OrthoDB" id="79367at2759"/>
<reference evidence="5" key="3">
    <citation type="submission" date="2015-06" db="UniProtKB">
        <authorList>
            <consortium name="EnsemblMetazoa"/>
        </authorList>
    </citation>
    <scope>IDENTIFICATION</scope>
</reference>
<dbReference type="CTD" id="20214771"/>
<dbReference type="Gene3D" id="1.25.40.90">
    <property type="match status" value="1"/>
</dbReference>
<evidence type="ECO:0000313" key="6">
    <source>
        <dbReference type="Proteomes" id="UP000015101"/>
    </source>
</evidence>
<dbReference type="EMBL" id="AMQM01002768">
    <property type="status" value="NOT_ANNOTATED_CDS"/>
    <property type="molecule type" value="Genomic_DNA"/>
</dbReference>
<dbReference type="STRING" id="6412.T1G123"/>
<dbReference type="InterPro" id="IPR008942">
    <property type="entry name" value="ENTH_VHS"/>
</dbReference>
<evidence type="ECO:0000256" key="1">
    <source>
        <dbReference type="ARBA" id="ARBA00022884"/>
    </source>
</evidence>
<keyword evidence="2" id="KW-1133">Transmembrane helix</keyword>
<keyword evidence="6" id="KW-1185">Reference proteome</keyword>
<dbReference type="InParanoid" id="T1G123"/>
<dbReference type="SUPFAM" id="SSF48464">
    <property type="entry name" value="ENTH/VHS domain"/>
    <property type="match status" value="1"/>
</dbReference>
<dbReference type="PROSITE" id="PS51391">
    <property type="entry name" value="CID"/>
    <property type="match status" value="1"/>
</dbReference>
<dbReference type="GeneID" id="20214771"/>
<dbReference type="OMA" id="NEICKIV"/>
<proteinExistence type="predicted"/>
<reference evidence="6" key="1">
    <citation type="submission" date="2012-12" db="EMBL/GenBank/DDBJ databases">
        <authorList>
            <person name="Hellsten U."/>
            <person name="Grimwood J."/>
            <person name="Chapman J.A."/>
            <person name="Shapiro H."/>
            <person name="Aerts A."/>
            <person name="Otillar R.P."/>
            <person name="Terry A.Y."/>
            <person name="Boore J.L."/>
            <person name="Simakov O."/>
            <person name="Marletaz F."/>
            <person name="Cho S.-J."/>
            <person name="Edsinger-Gonzales E."/>
            <person name="Havlak P."/>
            <person name="Kuo D.-H."/>
            <person name="Larsson T."/>
            <person name="Lv J."/>
            <person name="Arendt D."/>
            <person name="Savage R."/>
            <person name="Osoegawa K."/>
            <person name="de Jong P."/>
            <person name="Lindberg D.R."/>
            <person name="Seaver E.C."/>
            <person name="Weisblat D.A."/>
            <person name="Putnam N.H."/>
            <person name="Grigoriev I.V."/>
            <person name="Rokhsar D.S."/>
        </authorList>
    </citation>
    <scope>NUCLEOTIDE SEQUENCE</scope>
</reference>
<keyword evidence="2" id="KW-0472">Membrane</keyword>
<dbReference type="AlphaFoldDB" id="T1G123"/>
<reference evidence="4 6" key="2">
    <citation type="journal article" date="2013" name="Nature">
        <title>Insights into bilaterian evolution from three spiralian genomes.</title>
        <authorList>
            <person name="Simakov O."/>
            <person name="Marletaz F."/>
            <person name="Cho S.J."/>
            <person name="Edsinger-Gonzales E."/>
            <person name="Havlak P."/>
            <person name="Hellsten U."/>
            <person name="Kuo D.H."/>
            <person name="Larsson T."/>
            <person name="Lv J."/>
            <person name="Arendt D."/>
            <person name="Savage R."/>
            <person name="Osoegawa K."/>
            <person name="de Jong P."/>
            <person name="Grimwood J."/>
            <person name="Chapman J.A."/>
            <person name="Shapiro H."/>
            <person name="Aerts A."/>
            <person name="Otillar R.P."/>
            <person name="Terry A.Y."/>
            <person name="Boore J.L."/>
            <person name="Grigoriev I.V."/>
            <person name="Lindberg D.R."/>
            <person name="Seaver E.C."/>
            <person name="Weisblat D.A."/>
            <person name="Putnam N.H."/>
            <person name="Rokhsar D.S."/>
        </authorList>
    </citation>
    <scope>NUCLEOTIDE SEQUENCE</scope>
</reference>
<dbReference type="HOGENOM" id="CLU_143069_0_0_1"/>
<name>T1G123_HELRO</name>
<sequence>MEEVKEFNNELNSLYQVKPPISKAKMNGLTKLALKSLKHYKHVVLSIEKFIHKCQPDYKLPGLYVIDSIIRQSRHQLGPDKDPFVARFSRNIAVTFHDLFSCPSNEICKIVRVLNLWQKNSMFSPYIIQPLLDMAADPTNVDIYVNGLLVVCFYIIFFLLDFFYMCFLNLCFSLLLLIFINVS</sequence>
<dbReference type="Proteomes" id="UP000015101">
    <property type="component" value="Unassembled WGS sequence"/>
</dbReference>
<dbReference type="FunFam" id="1.25.40.90:FF:000004">
    <property type="entry name" value="splicing factor, arginine/serine-rich 15"/>
    <property type="match status" value="1"/>
</dbReference>
<dbReference type="eggNOG" id="KOG0132">
    <property type="taxonomic scope" value="Eukaryota"/>
</dbReference>
<dbReference type="PANTHER" id="PTHR23140">
    <property type="entry name" value="RNA PROCESSING PROTEIN LD23810P"/>
    <property type="match status" value="1"/>
</dbReference>
<dbReference type="KEGG" id="hro:HELRODRAFT_72590"/>
<keyword evidence="2" id="KW-0812">Transmembrane</keyword>
<dbReference type="Pfam" id="PF04818">
    <property type="entry name" value="CID"/>
    <property type="match status" value="1"/>
</dbReference>
<organism evidence="5 6">
    <name type="scientific">Helobdella robusta</name>
    <name type="common">Californian leech</name>
    <dbReference type="NCBI Taxonomy" id="6412"/>
    <lineage>
        <taxon>Eukaryota</taxon>
        <taxon>Metazoa</taxon>
        <taxon>Spiralia</taxon>
        <taxon>Lophotrochozoa</taxon>
        <taxon>Annelida</taxon>
        <taxon>Clitellata</taxon>
        <taxon>Hirudinea</taxon>
        <taxon>Rhynchobdellida</taxon>
        <taxon>Glossiphoniidae</taxon>
        <taxon>Helobdella</taxon>
    </lineage>
</organism>
<dbReference type="CDD" id="cd16983">
    <property type="entry name" value="CID_SCAF8_like"/>
    <property type="match status" value="1"/>
</dbReference>
<accession>T1G123</accession>
<keyword evidence="1" id="KW-0694">RNA-binding</keyword>
<feature type="domain" description="CID" evidence="3">
    <location>
        <begin position="1"/>
        <end position="139"/>
    </location>
</feature>
<evidence type="ECO:0000259" key="3">
    <source>
        <dbReference type="PROSITE" id="PS51391"/>
    </source>
</evidence>
<dbReference type="SMART" id="SM00582">
    <property type="entry name" value="RPR"/>
    <property type="match status" value="1"/>
</dbReference>
<gene>
    <name evidence="5" type="primary">20214771</name>
    <name evidence="4" type="ORF">HELRODRAFT_72590</name>
</gene>
<evidence type="ECO:0000256" key="2">
    <source>
        <dbReference type="SAM" id="Phobius"/>
    </source>
</evidence>
<dbReference type="InterPro" id="IPR051485">
    <property type="entry name" value="SR-CTD_assoc_factor"/>
</dbReference>
<feature type="transmembrane region" description="Helical" evidence="2">
    <location>
        <begin position="147"/>
        <end position="180"/>
    </location>
</feature>
<dbReference type="PANTHER" id="PTHR23140:SF4">
    <property type="entry name" value="PROTEIN CBR-NRD-1"/>
    <property type="match status" value="1"/>
</dbReference>
<evidence type="ECO:0000313" key="5">
    <source>
        <dbReference type="EnsemblMetazoa" id="HelroP72590"/>
    </source>
</evidence>
<evidence type="ECO:0000313" key="4">
    <source>
        <dbReference type="EMBL" id="ESO10883.1"/>
    </source>
</evidence>
<dbReference type="GO" id="GO:0003723">
    <property type="term" value="F:RNA binding"/>
    <property type="evidence" value="ECO:0007669"/>
    <property type="project" value="UniProtKB-KW"/>
</dbReference>
<dbReference type="EnsemblMetazoa" id="HelroT72590">
    <property type="protein sequence ID" value="HelroP72590"/>
    <property type="gene ID" value="HelroG72590"/>
</dbReference>
<dbReference type="RefSeq" id="XP_009011152.1">
    <property type="nucleotide sequence ID" value="XM_009012904.1"/>
</dbReference>
<protein>
    <recommendedName>
        <fullName evidence="3">CID domain-containing protein</fullName>
    </recommendedName>
</protein>